<dbReference type="PANTHER" id="PTHR42944">
    <property type="entry name" value="ADENINE DNA GLYCOSYLASE"/>
    <property type="match status" value="1"/>
</dbReference>
<dbReference type="Gene3D" id="1.10.340.30">
    <property type="entry name" value="Hypothetical protein, domain 2"/>
    <property type="match status" value="1"/>
</dbReference>
<dbReference type="SMART" id="SM00478">
    <property type="entry name" value="ENDO3c"/>
    <property type="match status" value="1"/>
</dbReference>
<comment type="similarity">
    <text evidence="2">Belongs to the Nth/MutY family.</text>
</comment>
<evidence type="ECO:0000256" key="1">
    <source>
        <dbReference type="ARBA" id="ARBA00001966"/>
    </source>
</evidence>
<evidence type="ECO:0000256" key="6">
    <source>
        <dbReference type="ARBA" id="ARBA00023004"/>
    </source>
</evidence>
<evidence type="ECO:0000256" key="3">
    <source>
        <dbReference type="ARBA" id="ARBA00022723"/>
    </source>
</evidence>
<dbReference type="PANTHER" id="PTHR42944:SF1">
    <property type="entry name" value="ADENINE DNA GLYCOSYLASE"/>
    <property type="match status" value="1"/>
</dbReference>
<protein>
    <submittedName>
        <fullName evidence="11">Purine-specific mismatch base pair DNA N-glycosylase</fullName>
    </submittedName>
</protein>
<keyword evidence="8" id="KW-0234">DNA repair</keyword>
<evidence type="ECO:0000313" key="11">
    <source>
        <dbReference type="EMBL" id="KAK7253992.1"/>
    </source>
</evidence>
<dbReference type="InterPro" id="IPR044298">
    <property type="entry name" value="MIG/MutY"/>
</dbReference>
<comment type="cofactor">
    <cofactor evidence="1">
        <name>[4Fe-4S] cluster</name>
        <dbReference type="ChEBI" id="CHEBI:49883"/>
    </cofactor>
</comment>
<proteinExistence type="inferred from homology"/>
<keyword evidence="9" id="KW-0326">Glycosidase</keyword>
<evidence type="ECO:0000256" key="8">
    <source>
        <dbReference type="ARBA" id="ARBA00023204"/>
    </source>
</evidence>
<keyword evidence="6" id="KW-0408">Iron</keyword>
<evidence type="ECO:0000313" key="12">
    <source>
        <dbReference type="Proteomes" id="UP001363151"/>
    </source>
</evidence>
<evidence type="ECO:0000256" key="4">
    <source>
        <dbReference type="ARBA" id="ARBA00022763"/>
    </source>
</evidence>
<evidence type="ECO:0000259" key="10">
    <source>
        <dbReference type="SMART" id="SM00478"/>
    </source>
</evidence>
<evidence type="ECO:0000256" key="9">
    <source>
        <dbReference type="ARBA" id="ARBA00023295"/>
    </source>
</evidence>
<keyword evidence="5" id="KW-0378">Hydrolase</keyword>
<sequence>MVNVVDIEDAYKTYALRDAAATTKDLLKWWDRGHRSMPWRRESTEPVSAAERTTWAYRVWVSEVMLQQTQVSRVAPYFERWMAKWPDVHALAAAPEEDVQALWSGLGYYRRCKFLREGAAALAAPGAQWPTTRADWLKVKGVGPYTAAAVSSIVYGEACPVVDGNVVRVVSRLAACGVAPSSTVGAKLWWRLAAQLVPADAARPGDANQAMMELGATVCTKANPACGDCPVKATCATHEKGEDPARYPAAEAKAKPVKVAVAALVLQTERLGKTVFALAKPAGKDASAFRSDASLYELPAVRLGAPDPTPAHLDAALDAAFDGARRGGARRDAEVVLARTRAAKAVAHSITSTRYAVTVERLVLRADPDDFDVVWLDAADLATRATSSLVAKALKAALVGAAPAKKRQAPPKAAAPKKAPRVVPIAAEAVPIAASAAAPAVATGSPFASFAFAPDEDGVAA</sequence>
<organism evidence="11 12">
    <name type="scientific">Aureococcus anophagefferens</name>
    <name type="common">Harmful bloom alga</name>
    <dbReference type="NCBI Taxonomy" id="44056"/>
    <lineage>
        <taxon>Eukaryota</taxon>
        <taxon>Sar</taxon>
        <taxon>Stramenopiles</taxon>
        <taxon>Ochrophyta</taxon>
        <taxon>Pelagophyceae</taxon>
        <taxon>Pelagomonadales</taxon>
        <taxon>Pelagomonadaceae</taxon>
        <taxon>Aureococcus</taxon>
    </lineage>
</organism>
<evidence type="ECO:0000256" key="2">
    <source>
        <dbReference type="ARBA" id="ARBA00008343"/>
    </source>
</evidence>
<keyword evidence="4" id="KW-0227">DNA damage</keyword>
<dbReference type="InterPro" id="IPR003265">
    <property type="entry name" value="HhH-GPD_domain"/>
</dbReference>
<dbReference type="SUPFAM" id="SSF48150">
    <property type="entry name" value="DNA-glycosylase"/>
    <property type="match status" value="1"/>
</dbReference>
<evidence type="ECO:0000256" key="7">
    <source>
        <dbReference type="ARBA" id="ARBA00023014"/>
    </source>
</evidence>
<dbReference type="InterPro" id="IPR011257">
    <property type="entry name" value="DNA_glycosylase"/>
</dbReference>
<name>A0ABR1GDS9_AURAN</name>
<keyword evidence="3" id="KW-0479">Metal-binding</keyword>
<feature type="domain" description="HhH-GPD" evidence="10">
    <location>
        <begin position="65"/>
        <end position="217"/>
    </location>
</feature>
<dbReference type="PROSITE" id="PS00764">
    <property type="entry name" value="ENDONUCLEASE_III_1"/>
    <property type="match status" value="1"/>
</dbReference>
<dbReference type="Pfam" id="PF00730">
    <property type="entry name" value="HhH-GPD"/>
    <property type="match status" value="1"/>
</dbReference>
<dbReference type="CDD" id="cd00056">
    <property type="entry name" value="ENDO3c"/>
    <property type="match status" value="1"/>
</dbReference>
<dbReference type="InterPro" id="IPR004035">
    <property type="entry name" value="Endouclease-III_FeS-bd_BS"/>
</dbReference>
<reference evidence="11 12" key="1">
    <citation type="submission" date="2024-03" db="EMBL/GenBank/DDBJ databases">
        <title>Aureococcus anophagefferens CCMP1851 and Kratosvirus quantuckense: Draft genome of a second virus-susceptible host strain in the model system.</title>
        <authorList>
            <person name="Chase E."/>
            <person name="Truchon A.R."/>
            <person name="Schepens W."/>
            <person name="Wilhelm S.W."/>
        </authorList>
    </citation>
    <scope>NUCLEOTIDE SEQUENCE [LARGE SCALE GENOMIC DNA]</scope>
    <source>
        <strain evidence="11 12">CCMP1851</strain>
    </source>
</reference>
<keyword evidence="7" id="KW-0411">Iron-sulfur</keyword>
<dbReference type="InterPro" id="IPR023170">
    <property type="entry name" value="HhH_base_excis_C"/>
</dbReference>
<evidence type="ECO:0000256" key="5">
    <source>
        <dbReference type="ARBA" id="ARBA00022801"/>
    </source>
</evidence>
<dbReference type="Proteomes" id="UP001363151">
    <property type="component" value="Unassembled WGS sequence"/>
</dbReference>
<dbReference type="EMBL" id="JBBJCI010000033">
    <property type="protein sequence ID" value="KAK7253992.1"/>
    <property type="molecule type" value="Genomic_DNA"/>
</dbReference>
<dbReference type="Gene3D" id="1.10.1670.10">
    <property type="entry name" value="Helix-hairpin-Helix base-excision DNA repair enzymes (C-terminal)"/>
    <property type="match status" value="1"/>
</dbReference>
<comment type="caution">
    <text evidence="11">The sequence shown here is derived from an EMBL/GenBank/DDBJ whole genome shotgun (WGS) entry which is preliminary data.</text>
</comment>
<gene>
    <name evidence="11" type="primary">MUTYH</name>
    <name evidence="11" type="ORF">SO694_00003611</name>
</gene>
<keyword evidence="12" id="KW-1185">Reference proteome</keyword>
<accession>A0ABR1GDS9</accession>